<evidence type="ECO:0000313" key="10">
    <source>
        <dbReference type="Proteomes" id="UP000060487"/>
    </source>
</evidence>
<dbReference type="InterPro" id="IPR051347">
    <property type="entry name" value="Circadian_clock_KaiC-rel"/>
</dbReference>
<dbReference type="InterPro" id="IPR027417">
    <property type="entry name" value="P-loop_NTPase"/>
</dbReference>
<accession>A0ABR5SBZ9</accession>
<keyword evidence="4" id="KW-0677">Repeat</keyword>
<dbReference type="EMBL" id="LNQR01000117">
    <property type="protein sequence ID" value="KWT78287.1"/>
    <property type="molecule type" value="Genomic_DNA"/>
</dbReference>
<dbReference type="Gene3D" id="3.40.50.300">
    <property type="entry name" value="P-loop containing nucleotide triphosphate hydrolases"/>
    <property type="match status" value="2"/>
</dbReference>
<feature type="domain" description="KaiC" evidence="8">
    <location>
        <begin position="255"/>
        <end position="487"/>
    </location>
</feature>
<dbReference type="InterPro" id="IPR003593">
    <property type="entry name" value="AAA+_ATPase"/>
</dbReference>
<evidence type="ECO:0000259" key="8">
    <source>
        <dbReference type="PROSITE" id="PS51146"/>
    </source>
</evidence>
<keyword evidence="3 9" id="KW-0808">Transferase</keyword>
<evidence type="ECO:0000256" key="7">
    <source>
        <dbReference type="SAM" id="Coils"/>
    </source>
</evidence>
<feature type="domain" description="KaiC" evidence="8">
    <location>
        <begin position="16"/>
        <end position="254"/>
    </location>
</feature>
<gene>
    <name evidence="9" type="ORF">ASN18_2892</name>
</gene>
<dbReference type="InterPro" id="IPR047221">
    <property type="entry name" value="KaiC_N"/>
</dbReference>
<evidence type="ECO:0000256" key="4">
    <source>
        <dbReference type="ARBA" id="ARBA00022737"/>
    </source>
</evidence>
<keyword evidence="2" id="KW-0597">Phosphoprotein</keyword>
<feature type="coiled-coil region" evidence="7">
    <location>
        <begin position="504"/>
        <end position="538"/>
    </location>
</feature>
<keyword evidence="7" id="KW-0175">Coiled coil</keyword>
<sequence>MSKKIHTTDVQKYNLKKSLTGIHGLDEITGGLPKGRPTLVCGNVGCGKTLLAMEFLVHGAKEYDEPGIFMSFDETAEDIVVNVESLAFNINDLMKSKKIILDHVYIDRKDFEVTGEYDLEGLFIRLEYAINTIGAKRVVLDTIESLFAGLQSHNILRAELRRLFRWLKEKGLTAIITAERGDGVLTRHGIEEYVADCVILLDHRVEGQRSTRRLRVVKYRGSTHGANEYPFLIDTAGISVFPITSLGLEHKASTEHISTGIPRLDTMLDGRGYFCGSSILVSGTAGTGKTSLAIHLVKSTCQRGERCLYIASEESMYQIIRNSRSIGIDLEPFIESGILRFNASRPTSFGMENHLVTIHKLIDEFNPSVCVMDPISNYSDIGSNDEVKILMMRLVDLMKSRNITSIYTTLTAQGEFIDNTDIGISSLMDTWIVLKTLEYNGERTRGLYVIKSRGMSHSNQIREFIITDKGIELLDAYTGSGMVLTGTARIVQEAKDRADDFIIKQKMERRLRELESKRKEAEARVEALMSAIANDQAEIDMILSQESARIDIREKVTAEILKKRQPE</sequence>
<dbReference type="EC" id="2.7.11.1" evidence="1"/>
<dbReference type="SMART" id="SM00382">
    <property type="entry name" value="AAA"/>
    <property type="match status" value="2"/>
</dbReference>
<proteinExistence type="predicted"/>
<dbReference type="Proteomes" id="UP000060487">
    <property type="component" value="Unassembled WGS sequence"/>
</dbReference>
<evidence type="ECO:0000256" key="6">
    <source>
        <dbReference type="ARBA" id="ARBA00022801"/>
    </source>
</evidence>
<comment type="caution">
    <text evidence="9">The sequence shown here is derived from an EMBL/GenBank/DDBJ whole genome shotgun (WGS) entry which is preliminary data.</text>
</comment>
<name>A0ABR5SBZ9_9BACT</name>
<evidence type="ECO:0000256" key="5">
    <source>
        <dbReference type="ARBA" id="ARBA00022777"/>
    </source>
</evidence>
<protein>
    <recommendedName>
        <fullName evidence="1">non-specific serine/threonine protein kinase</fullName>
        <ecNumber evidence="1">2.7.11.1</ecNumber>
    </recommendedName>
</protein>
<dbReference type="SUPFAM" id="SSF52540">
    <property type="entry name" value="P-loop containing nucleoside triphosphate hydrolases"/>
    <property type="match status" value="2"/>
</dbReference>
<dbReference type="Pfam" id="PF06745">
    <property type="entry name" value="ATPase"/>
    <property type="match status" value="2"/>
</dbReference>
<evidence type="ECO:0000256" key="3">
    <source>
        <dbReference type="ARBA" id="ARBA00022679"/>
    </source>
</evidence>
<dbReference type="RefSeq" id="WP_085053512.1">
    <property type="nucleotide sequence ID" value="NZ_LNQR01000117.1"/>
</dbReference>
<keyword evidence="5" id="KW-0418">Kinase</keyword>
<dbReference type="PROSITE" id="PS51146">
    <property type="entry name" value="KAIC"/>
    <property type="match status" value="2"/>
</dbReference>
<organism evidence="9 10">
    <name type="scientific">Candidatus Magnetominusculus xianensis</name>
    <dbReference type="NCBI Taxonomy" id="1748249"/>
    <lineage>
        <taxon>Bacteria</taxon>
        <taxon>Pseudomonadati</taxon>
        <taxon>Nitrospirota</taxon>
        <taxon>Nitrospiria</taxon>
        <taxon>Nitrospirales</taxon>
        <taxon>Nitrospiraceae</taxon>
        <taxon>Candidatus Magnetominusculus</taxon>
    </lineage>
</organism>
<evidence type="ECO:0000313" key="9">
    <source>
        <dbReference type="EMBL" id="KWT78287.1"/>
    </source>
</evidence>
<dbReference type="GO" id="GO:0004674">
    <property type="term" value="F:protein serine/threonine kinase activity"/>
    <property type="evidence" value="ECO:0007669"/>
    <property type="project" value="UniProtKB-EC"/>
</dbReference>
<dbReference type="InterPro" id="IPR010624">
    <property type="entry name" value="KaiC_dom"/>
</dbReference>
<keyword evidence="10" id="KW-1185">Reference proteome</keyword>
<keyword evidence="6" id="KW-0378">Hydrolase</keyword>
<reference evidence="9 10" key="1">
    <citation type="submission" date="2015-11" db="EMBL/GenBank/DDBJ databases">
        <authorList>
            <person name="Lin W."/>
        </authorList>
    </citation>
    <scope>NUCLEOTIDE SEQUENCE [LARGE SCALE GENOMIC DNA]</scope>
    <source>
        <strain evidence="9 10">HCH-1</strain>
    </source>
</reference>
<evidence type="ECO:0000256" key="1">
    <source>
        <dbReference type="ARBA" id="ARBA00012513"/>
    </source>
</evidence>
<dbReference type="CDD" id="cd19485">
    <property type="entry name" value="KaiC-N"/>
    <property type="match status" value="1"/>
</dbReference>
<evidence type="ECO:0000256" key="2">
    <source>
        <dbReference type="ARBA" id="ARBA00022553"/>
    </source>
</evidence>
<dbReference type="PRINTS" id="PR01874">
    <property type="entry name" value="DNAREPAIRADA"/>
</dbReference>
<dbReference type="InterPro" id="IPR014774">
    <property type="entry name" value="KaiC-like_dom"/>
</dbReference>
<dbReference type="PANTHER" id="PTHR42926">
    <property type="match status" value="1"/>
</dbReference>
<dbReference type="PANTHER" id="PTHR42926:SF1">
    <property type="entry name" value="CIRCADIAN CLOCK OSCILLATOR PROTEIN KAIC 1"/>
    <property type="match status" value="1"/>
</dbReference>
<dbReference type="PIRSF" id="PIRSF039117">
    <property type="entry name" value="KaiC"/>
    <property type="match status" value="1"/>
</dbReference>
<dbReference type="InterPro" id="IPR030665">
    <property type="entry name" value="KaiC"/>
</dbReference>
<dbReference type="NCBIfam" id="NF006799">
    <property type="entry name" value="PRK09302.1"/>
    <property type="match status" value="1"/>
</dbReference>